<dbReference type="PANTHER" id="PTHR43007">
    <property type="entry name" value="2-PHOSPHO-L-LACTATE TRANSFERASE"/>
    <property type="match status" value="1"/>
</dbReference>
<dbReference type="EMBL" id="AP011903">
    <property type="protein sequence ID" value="BAL60318.1"/>
    <property type="molecule type" value="Genomic_DNA"/>
</dbReference>
<dbReference type="InterPro" id="IPR010115">
    <property type="entry name" value="FbiA/CofD"/>
</dbReference>
<evidence type="ECO:0000256" key="1">
    <source>
        <dbReference type="ARBA" id="ARBA00022679"/>
    </source>
</evidence>
<sequence length="339" mass="37534">MMLDAEGMDKIVVLAGGTGSVKLARALYRLKSSSKSADTSSRVVVDDDDSINSNSKQDMHLSIVCNVGDNIWMHGLYVCPDLDTIVYGLAGLLDREKGWGVSNDTFNCLTQLAKLEGEQWFMLGDKDLAMHIIRSMMLREGKRLCEITGYLCSRLGIDAMVIPASDDHVETRIITNSGDMHLQEFWVKNKGMLDVHGIVYKGIEQVRACSNALHAIEEADRIIVAPANPVSSILPILRIREIGDAVRRRRDVCVAVSPIIGSRPVSGPAAKYMNALGYDVSPVSIAEMYRDVASTLVIHESDRALMDEIKAKDMDVYATDILMDDEEDEVRLARYLLKL</sequence>
<dbReference type="Gene3D" id="1.10.8.240">
    <property type="entry name" value="CofD-like domain"/>
    <property type="match status" value="1"/>
</dbReference>
<reference evidence="3" key="2">
    <citation type="journal article" date="2012" name="PLoS ONE">
        <title>A Deeply Branching Thermophilic Bacterium with an Ancient Acetyl-CoA Pathway Dominates a Subsurface Ecosystem.</title>
        <authorList>
            <person name="Takami H."/>
            <person name="Noguchi H."/>
            <person name="Takaki Y."/>
            <person name="Uchiyama I."/>
            <person name="Toyoda A."/>
            <person name="Nishi S."/>
            <person name="Chee G.-J."/>
            <person name="Arai W."/>
            <person name="Nunoura T."/>
            <person name="Itoh T."/>
            <person name="Hattori M."/>
            <person name="Takai K."/>
        </authorList>
    </citation>
    <scope>NUCLEOTIDE SEQUENCE</scope>
</reference>
<dbReference type="Pfam" id="PF01933">
    <property type="entry name" value="CofD"/>
    <property type="match status" value="1"/>
</dbReference>
<dbReference type="AlphaFoldDB" id="H5SVY2"/>
<dbReference type="InterPro" id="IPR038136">
    <property type="entry name" value="CofD-like_dom_sf"/>
</dbReference>
<protein>
    <submittedName>
        <fullName evidence="3">Hypothetical conserved protein</fullName>
    </submittedName>
</protein>
<dbReference type="GO" id="GO:0000287">
    <property type="term" value="F:magnesium ion binding"/>
    <property type="evidence" value="ECO:0007669"/>
    <property type="project" value="InterPro"/>
</dbReference>
<dbReference type="Gene3D" id="3.40.50.10680">
    <property type="entry name" value="CofD-like domains"/>
    <property type="match status" value="1"/>
</dbReference>
<evidence type="ECO:0000313" key="3">
    <source>
        <dbReference type="EMBL" id="BAL60318.1"/>
    </source>
</evidence>
<dbReference type="SUPFAM" id="SSF142338">
    <property type="entry name" value="CofD-like"/>
    <property type="match status" value="1"/>
</dbReference>
<dbReference type="NCBIfam" id="TIGR01819">
    <property type="entry name" value="F420_cofD"/>
    <property type="match status" value="1"/>
</dbReference>
<accession>H5SVY2</accession>
<dbReference type="GO" id="GO:0043743">
    <property type="term" value="F:LPPG:FO 2-phospho-L-lactate transferase activity"/>
    <property type="evidence" value="ECO:0007669"/>
    <property type="project" value="InterPro"/>
</dbReference>
<dbReference type="PANTHER" id="PTHR43007:SF1">
    <property type="entry name" value="2-PHOSPHO-L-LACTATE TRANSFERASE"/>
    <property type="match status" value="1"/>
</dbReference>
<dbReference type="CDD" id="cd07186">
    <property type="entry name" value="CofD_like"/>
    <property type="match status" value="1"/>
</dbReference>
<keyword evidence="2" id="KW-0460">Magnesium</keyword>
<name>H5SVY2_9CREN</name>
<organism evidence="3">
    <name type="scientific">uncultured crenarchaeote</name>
    <dbReference type="NCBI Taxonomy" id="29281"/>
    <lineage>
        <taxon>Archaea</taxon>
        <taxon>Thermoproteota</taxon>
        <taxon>environmental samples</taxon>
    </lineage>
</organism>
<evidence type="ECO:0000256" key="2">
    <source>
        <dbReference type="ARBA" id="ARBA00022842"/>
    </source>
</evidence>
<gene>
    <name evidence="3" type="ORF">HGMM_F45C05C33</name>
</gene>
<dbReference type="InterPro" id="IPR002882">
    <property type="entry name" value="CofD"/>
</dbReference>
<proteinExistence type="inferred from homology"/>
<keyword evidence="1" id="KW-0808">Transferase</keyword>
<dbReference type="HAMAP" id="MF_01257">
    <property type="entry name" value="CofD"/>
    <property type="match status" value="1"/>
</dbReference>
<reference evidence="3" key="1">
    <citation type="journal article" date="2005" name="Environ. Microbiol.">
        <title>Genetic and functional properties of uncultivated thermophilic crenarchaeotes from a subsurface gold mine as revealed by analysis of genome fragments.</title>
        <authorList>
            <person name="Nunoura T."/>
            <person name="Hirayama H."/>
            <person name="Takami H."/>
            <person name="Oida H."/>
            <person name="Nishi S."/>
            <person name="Shimamura S."/>
            <person name="Suzuki Y."/>
            <person name="Inagaki F."/>
            <person name="Takai K."/>
            <person name="Nealson K.H."/>
            <person name="Horikoshi K."/>
        </authorList>
    </citation>
    <scope>NUCLEOTIDE SEQUENCE</scope>
</reference>